<organism evidence="1 2">
    <name type="scientific">Acetobacter musti</name>
    <dbReference type="NCBI Taxonomy" id="864732"/>
    <lineage>
        <taxon>Bacteria</taxon>
        <taxon>Pseudomonadati</taxon>
        <taxon>Pseudomonadota</taxon>
        <taxon>Alphaproteobacteria</taxon>
        <taxon>Acetobacterales</taxon>
        <taxon>Acetobacteraceae</taxon>
        <taxon>Acetobacter</taxon>
    </lineage>
</organism>
<evidence type="ECO:0008006" key="3">
    <source>
        <dbReference type="Google" id="ProtNLM"/>
    </source>
</evidence>
<gene>
    <name evidence="1" type="ORF">GOB93_03970</name>
</gene>
<proteinExistence type="predicted"/>
<comment type="caution">
    <text evidence="1">The sequence shown here is derived from an EMBL/GenBank/DDBJ whole genome shotgun (WGS) entry which is preliminary data.</text>
</comment>
<evidence type="ECO:0000313" key="2">
    <source>
        <dbReference type="Proteomes" id="UP000635278"/>
    </source>
</evidence>
<dbReference type="Proteomes" id="UP000635278">
    <property type="component" value="Unassembled WGS sequence"/>
</dbReference>
<reference evidence="1 2" key="1">
    <citation type="journal article" date="2020" name="Int. J. Syst. Evol. Microbiol.">
        <title>Novel acetic acid bacteria from cider fermentations: Acetobacter conturbans sp. nov. and Acetobacter fallax sp. nov.</title>
        <authorList>
            <person name="Sombolestani A.S."/>
            <person name="Cleenwerck I."/>
            <person name="Cnockaert M."/>
            <person name="Borremans W."/>
            <person name="Wieme A.D."/>
            <person name="De Vuyst L."/>
            <person name="Vandamme P."/>
        </authorList>
    </citation>
    <scope>NUCLEOTIDE SEQUENCE [LARGE SCALE GENOMIC DNA]</scope>
    <source>
        <strain evidence="1 2">LMG 30640</strain>
    </source>
</reference>
<accession>A0ABX0JQ99</accession>
<sequence length="76" mass="7915">MTGLAAFAAPGPAIADTAREQQTAACKGDALKLCTLSIPNEKKIASCLQSKRDKLSPACKAYFPEKKSSKGKKSSG</sequence>
<protein>
    <recommendedName>
        <fullName evidence="3">Phosphate starvation-inducible protein PsiF</fullName>
    </recommendedName>
</protein>
<evidence type="ECO:0000313" key="1">
    <source>
        <dbReference type="EMBL" id="NHN83799.1"/>
    </source>
</evidence>
<keyword evidence="2" id="KW-1185">Reference proteome</keyword>
<name>A0ABX0JQ99_9PROT</name>
<dbReference type="EMBL" id="WOTB01000003">
    <property type="protein sequence ID" value="NHN83799.1"/>
    <property type="molecule type" value="Genomic_DNA"/>
</dbReference>